<feature type="signal peptide" evidence="3">
    <location>
        <begin position="1"/>
        <end position="26"/>
    </location>
</feature>
<feature type="compositionally biased region" description="Low complexity" evidence="1">
    <location>
        <begin position="46"/>
        <end position="66"/>
    </location>
</feature>
<feature type="transmembrane region" description="Helical" evidence="2">
    <location>
        <begin position="87"/>
        <end position="105"/>
    </location>
</feature>
<dbReference type="RefSeq" id="WP_187221397.1">
    <property type="nucleotide sequence ID" value="NZ_JABVED010000009.1"/>
</dbReference>
<dbReference type="EMBL" id="JABVED010000009">
    <property type="protein sequence ID" value="MBC6448921.1"/>
    <property type="molecule type" value="Genomic_DNA"/>
</dbReference>
<feature type="chain" id="PRO_5045046421" description="LPXTG-motif cell wall-anchored protein" evidence="3">
    <location>
        <begin position="27"/>
        <end position="114"/>
    </location>
</feature>
<reference evidence="4 5" key="1">
    <citation type="submission" date="2020-06" db="EMBL/GenBank/DDBJ databases">
        <title>Actinokineospora xiongansis sp. nov., isolated from soil of Baiyangdian.</title>
        <authorList>
            <person name="Zhang X."/>
        </authorList>
    </citation>
    <scope>NUCLEOTIDE SEQUENCE [LARGE SCALE GENOMIC DNA]</scope>
    <source>
        <strain evidence="4 5">HBU206404</strain>
    </source>
</reference>
<name>A0ABR7L894_9PSEU</name>
<feature type="region of interest" description="Disordered" evidence="1">
    <location>
        <begin position="26"/>
        <end position="90"/>
    </location>
</feature>
<keyword evidence="2" id="KW-1133">Transmembrane helix</keyword>
<gene>
    <name evidence="4" type="ORF">GPZ80_17260</name>
</gene>
<proteinExistence type="predicted"/>
<dbReference type="Proteomes" id="UP000734823">
    <property type="component" value="Unassembled WGS sequence"/>
</dbReference>
<protein>
    <recommendedName>
        <fullName evidence="6">LPXTG-motif cell wall-anchored protein</fullName>
    </recommendedName>
</protein>
<comment type="caution">
    <text evidence="4">The sequence shown here is derived from an EMBL/GenBank/DDBJ whole genome shotgun (WGS) entry which is preliminary data.</text>
</comment>
<evidence type="ECO:0000256" key="2">
    <source>
        <dbReference type="SAM" id="Phobius"/>
    </source>
</evidence>
<accession>A0ABR7L894</accession>
<evidence type="ECO:0000256" key="1">
    <source>
        <dbReference type="SAM" id="MobiDB-lite"/>
    </source>
</evidence>
<keyword evidence="2" id="KW-0812">Transmembrane</keyword>
<evidence type="ECO:0000313" key="5">
    <source>
        <dbReference type="Proteomes" id="UP000734823"/>
    </source>
</evidence>
<organism evidence="4 5">
    <name type="scientific">Actinokineospora xionganensis</name>
    <dbReference type="NCBI Taxonomy" id="2684470"/>
    <lineage>
        <taxon>Bacteria</taxon>
        <taxon>Bacillati</taxon>
        <taxon>Actinomycetota</taxon>
        <taxon>Actinomycetes</taxon>
        <taxon>Pseudonocardiales</taxon>
        <taxon>Pseudonocardiaceae</taxon>
        <taxon>Actinokineospora</taxon>
    </lineage>
</organism>
<evidence type="ECO:0008006" key="6">
    <source>
        <dbReference type="Google" id="ProtNLM"/>
    </source>
</evidence>
<keyword evidence="2" id="KW-0472">Membrane</keyword>
<keyword evidence="5" id="KW-1185">Reference proteome</keyword>
<evidence type="ECO:0000313" key="4">
    <source>
        <dbReference type="EMBL" id="MBC6448921.1"/>
    </source>
</evidence>
<evidence type="ECO:0000256" key="3">
    <source>
        <dbReference type="SAM" id="SignalP"/>
    </source>
</evidence>
<keyword evidence="3" id="KW-0732">Signal</keyword>
<sequence>MRAVRVLFVGLGVTAATLFTMSPAVAAQGQPAPPSTTTVKPPQPSAAPSSAVVTSSPTPIPTTAPARPRPKGGVQTGGGSPEGDNTGLMLGGGAALVAGFGAFALRRRAVRGSN</sequence>